<reference evidence="2 3" key="1">
    <citation type="journal article" date="2014" name="Int. J. Syst. Evol. Microbiol.">
        <title>Lysinibacillus halotolerans sp. nov., isolated from saline-alkaline soil.</title>
        <authorList>
            <person name="Kong D."/>
            <person name="Wang Y."/>
            <person name="Zhao B."/>
            <person name="Li Y."/>
            <person name="Song J."/>
            <person name="Zhai Y."/>
            <person name="Zhang C."/>
            <person name="Wang H."/>
            <person name="Chen X."/>
            <person name="Zhao B."/>
            <person name="Ruan Z."/>
        </authorList>
    </citation>
    <scope>NUCLEOTIDE SEQUENCE [LARGE SCALE GENOMIC DNA]</scope>
    <source>
        <strain evidence="2 3">MCCC 1A12703</strain>
    </source>
</reference>
<gene>
    <name evidence="2" type="ORF">EC501_09155</name>
</gene>
<dbReference type="AlphaFoldDB" id="A0A3M8H9A0"/>
<keyword evidence="3" id="KW-1185">Reference proteome</keyword>
<comment type="caution">
    <text evidence="2">The sequence shown here is derived from an EMBL/GenBank/DDBJ whole genome shotgun (WGS) entry which is preliminary data.</text>
</comment>
<sequence length="223" mass="26222">MFRKIDLFFEVKAMGYAFYFPLVFFIVFFIQYVMGEKELSFFLLTQMEFLIAPFSAWWVIFLYFDYFEEDGRDLFYSYPVTALEHGLFRVSIFCFIYFLFILICCAALTFRFPDANFFVLLLQYLSESIFYISVAFLFIICFKKVTIPIVIIGSYVSTEYLTGGQIIPLFHVMFFNDSPLAFDEVILSSTINLVLSIVCTVIGHLLLAKQSQLKVFKNNKFYI</sequence>
<protein>
    <submittedName>
        <fullName evidence="2">Uncharacterized protein</fullName>
    </submittedName>
</protein>
<dbReference type="EMBL" id="RHLQ01000019">
    <property type="protein sequence ID" value="RNC98972.1"/>
    <property type="molecule type" value="Genomic_DNA"/>
</dbReference>
<feature type="transmembrane region" description="Helical" evidence="1">
    <location>
        <begin position="40"/>
        <end position="66"/>
    </location>
</feature>
<name>A0A3M8H9A0_9BACI</name>
<feature type="transmembrane region" description="Helical" evidence="1">
    <location>
        <begin position="87"/>
        <end position="110"/>
    </location>
</feature>
<keyword evidence="1" id="KW-0472">Membrane</keyword>
<proteinExistence type="predicted"/>
<accession>A0A3M8H9A0</accession>
<keyword evidence="1" id="KW-1133">Transmembrane helix</keyword>
<evidence type="ECO:0000313" key="3">
    <source>
        <dbReference type="Proteomes" id="UP000279909"/>
    </source>
</evidence>
<feature type="transmembrane region" description="Helical" evidence="1">
    <location>
        <begin position="122"/>
        <end position="142"/>
    </location>
</feature>
<organism evidence="2 3">
    <name type="scientific">Lysinibacillus halotolerans</name>
    <dbReference type="NCBI Taxonomy" id="1368476"/>
    <lineage>
        <taxon>Bacteria</taxon>
        <taxon>Bacillati</taxon>
        <taxon>Bacillota</taxon>
        <taxon>Bacilli</taxon>
        <taxon>Bacillales</taxon>
        <taxon>Bacillaceae</taxon>
        <taxon>Lysinibacillus</taxon>
    </lineage>
</organism>
<dbReference type="Proteomes" id="UP000279909">
    <property type="component" value="Unassembled WGS sequence"/>
</dbReference>
<keyword evidence="1" id="KW-0812">Transmembrane</keyword>
<evidence type="ECO:0000313" key="2">
    <source>
        <dbReference type="EMBL" id="RNC98972.1"/>
    </source>
</evidence>
<feature type="transmembrane region" description="Helical" evidence="1">
    <location>
        <begin position="149"/>
        <end position="174"/>
    </location>
</feature>
<feature type="transmembrane region" description="Helical" evidence="1">
    <location>
        <begin position="16"/>
        <end position="34"/>
    </location>
</feature>
<evidence type="ECO:0000256" key="1">
    <source>
        <dbReference type="SAM" id="Phobius"/>
    </source>
</evidence>
<feature type="transmembrane region" description="Helical" evidence="1">
    <location>
        <begin position="186"/>
        <end position="207"/>
    </location>
</feature>